<gene>
    <name evidence="1" type="ORF">L249_6729</name>
</gene>
<reference evidence="1 2" key="1">
    <citation type="journal article" date="2015" name="BMC Genomics">
        <title>Insights from the genome of Ophiocordyceps polyrhachis-furcata to pathogenicity and host specificity in insect fungi.</title>
        <authorList>
            <person name="Wichadakul D."/>
            <person name="Kobmoo N."/>
            <person name="Ingsriswang S."/>
            <person name="Tangphatsornruang S."/>
            <person name="Chantasingh D."/>
            <person name="Luangsa-ard J.J."/>
            <person name="Eurwilaichitr L."/>
        </authorList>
    </citation>
    <scope>NUCLEOTIDE SEQUENCE [LARGE SCALE GENOMIC DNA]</scope>
    <source>
        <strain evidence="1 2">BCC 54312</strain>
    </source>
</reference>
<dbReference type="Gene3D" id="3.90.79.10">
    <property type="entry name" value="Nucleoside Triphosphate Pyrophosphohydrolase"/>
    <property type="match status" value="1"/>
</dbReference>
<sequence length="391" mass="43888">MKAGDRWRREGTAPRLVPWRAAAKVVGRRIAMKHEADEMATGDFPGSSFTLPATTFCSWKFASTEPSFYEVIRQCNKFDRDPGSLWEFRLLDNMRPVGYMLPESVASIMWEGTGFHVSKAKRRVHLMVDEGRGGDVVDVCRDEFVDLCEKNVGVVGGLGKWLGDKADYHPIRGLDSHLAGLQMPSPLRGVFGIVTSGVHMNLYTMKKVNGRPKMHVWVSRRSDQVTYAGKLDQVVAGAMDPGDAMDPLRTLQREAMEEARLAIEMGSLRVTADGTVVGTVVHGPLISFYDRKDTTAGWERGQLEPGIRFTFDLEVDASFSPRRAEPETSTGFVLKAVDEVKRDLKLREWKPNCGLVMLDFLLRKDQIRPEDDVRYGLLKQGLQRQLPFAIV</sequence>
<proteinExistence type="predicted"/>
<keyword evidence="2" id="KW-1185">Reference proteome</keyword>
<dbReference type="CDD" id="cd03676">
    <property type="entry name" value="NUDIX_Tnr3_like"/>
    <property type="match status" value="1"/>
</dbReference>
<dbReference type="InterPro" id="IPR015797">
    <property type="entry name" value="NUDIX_hydrolase-like_dom_sf"/>
</dbReference>
<evidence type="ECO:0000313" key="2">
    <source>
        <dbReference type="Proteomes" id="UP000253664"/>
    </source>
</evidence>
<protein>
    <recommendedName>
        <fullName evidence="3">Nudix hydrolase domain-containing protein</fullName>
    </recommendedName>
</protein>
<dbReference type="OrthoDB" id="10261522at2759"/>
<dbReference type="STRING" id="1330021.A0A367LK89"/>
<comment type="caution">
    <text evidence="1">The sequence shown here is derived from an EMBL/GenBank/DDBJ whole genome shotgun (WGS) entry which is preliminary data.</text>
</comment>
<dbReference type="Proteomes" id="UP000253664">
    <property type="component" value="Unassembled WGS sequence"/>
</dbReference>
<evidence type="ECO:0008006" key="3">
    <source>
        <dbReference type="Google" id="ProtNLM"/>
    </source>
</evidence>
<name>A0A367LK89_9HYPO</name>
<accession>A0A367LK89</accession>
<dbReference type="SUPFAM" id="SSF55811">
    <property type="entry name" value="Nudix"/>
    <property type="match status" value="1"/>
</dbReference>
<evidence type="ECO:0000313" key="1">
    <source>
        <dbReference type="EMBL" id="RCI14855.1"/>
    </source>
</evidence>
<dbReference type="EMBL" id="LKCN02000003">
    <property type="protein sequence ID" value="RCI14855.1"/>
    <property type="molecule type" value="Genomic_DNA"/>
</dbReference>
<dbReference type="AlphaFoldDB" id="A0A367LK89"/>
<organism evidence="1 2">
    <name type="scientific">Ophiocordyceps polyrhachis-furcata BCC 54312</name>
    <dbReference type="NCBI Taxonomy" id="1330021"/>
    <lineage>
        <taxon>Eukaryota</taxon>
        <taxon>Fungi</taxon>
        <taxon>Dikarya</taxon>
        <taxon>Ascomycota</taxon>
        <taxon>Pezizomycotina</taxon>
        <taxon>Sordariomycetes</taxon>
        <taxon>Hypocreomycetidae</taxon>
        <taxon>Hypocreales</taxon>
        <taxon>Ophiocordycipitaceae</taxon>
        <taxon>Ophiocordyceps</taxon>
    </lineage>
</organism>